<feature type="compositionally biased region" description="Acidic residues" evidence="2">
    <location>
        <begin position="457"/>
        <end position="468"/>
    </location>
</feature>
<feature type="compositionally biased region" description="Acidic residues" evidence="2">
    <location>
        <begin position="397"/>
        <end position="408"/>
    </location>
</feature>
<feature type="region of interest" description="Disordered" evidence="2">
    <location>
        <begin position="395"/>
        <end position="468"/>
    </location>
</feature>
<feature type="domain" description="DNA/RNA-binding" evidence="3">
    <location>
        <begin position="149"/>
        <end position="269"/>
    </location>
</feature>
<dbReference type="GO" id="GO:0070034">
    <property type="term" value="F:telomerase RNA binding"/>
    <property type="evidence" value="ECO:0007669"/>
    <property type="project" value="TreeGrafter"/>
</dbReference>
<feature type="compositionally biased region" description="Low complexity" evidence="2">
    <location>
        <begin position="416"/>
        <end position="425"/>
    </location>
</feature>
<dbReference type="InterPro" id="IPR018834">
    <property type="entry name" value="DNA/RNA-bd_Est1-type"/>
</dbReference>
<keyword evidence="4" id="KW-1185">Reference proteome</keyword>
<dbReference type="Proteomes" id="UP000095282">
    <property type="component" value="Unplaced"/>
</dbReference>
<evidence type="ECO:0000313" key="4">
    <source>
        <dbReference type="Proteomes" id="UP000095282"/>
    </source>
</evidence>
<dbReference type="eggNOG" id="KOG2162">
    <property type="taxonomic scope" value="Eukaryota"/>
</dbReference>
<dbReference type="GO" id="GO:0000184">
    <property type="term" value="P:nuclear-transcribed mRNA catabolic process, nonsense-mediated decay"/>
    <property type="evidence" value="ECO:0007669"/>
    <property type="project" value="UniProtKB-KW"/>
</dbReference>
<dbReference type="AlphaFoldDB" id="A0A1I7UNP1"/>
<dbReference type="InterPro" id="IPR011990">
    <property type="entry name" value="TPR-like_helical_dom_sf"/>
</dbReference>
<sequence>MSEEWEQLLEDLKKVPRGTESAPQYLRHLMKMFVADFDTSMMKRLDVKFWNKLKIMMDEMQKASGNDRIVDLNVQSLAIGFITDLSLIVNYHYEIPNFGEKIPPELKWNPILSTNKKQVKSKKNGRVFLAFILLRMGDLMRYKENYLKSREFYEQSSRINPADGAVWNQLGLISALSAKSLESAYFHARALHSTIEFSTASSSLAIMFKKFANRDTSKSMPINELFLSCLAKIHFLLKIENFEEHAQKISAKMATSKEMLIPLMSVFEHLEGGTELEQQSIQYIKMIWTDSCKILLKTIIDRLNKPAENQEDLSNHLHLLSFFYRAPQLIDKDFEISTDVKKVAELLICSTDSSHFSNDIIKDYDGFQYFKCLGEHQYPLKRSHLAQMIGGNLTEISESEEDEEETSIDDSSNYDTSSKNTSPSKSPKKVQRNYSESSDEEILQRGRRRGRQTQMDESVDTDDDDEDF</sequence>
<dbReference type="PANTHER" id="PTHR15696:SF0">
    <property type="entry name" value="TELOMERASE-BINDING PROTEIN EST1A"/>
    <property type="match status" value="1"/>
</dbReference>
<dbReference type="WBParaSite" id="Csp11.Scaffold630.g17802.t1">
    <property type="protein sequence ID" value="Csp11.Scaffold630.g17802.t1"/>
    <property type="gene ID" value="Csp11.Scaffold630.g17802"/>
</dbReference>
<dbReference type="STRING" id="1561998.A0A1I7UNP1"/>
<evidence type="ECO:0000256" key="2">
    <source>
        <dbReference type="SAM" id="MobiDB-lite"/>
    </source>
</evidence>
<dbReference type="GO" id="GO:0005697">
    <property type="term" value="C:telomerase holoenzyme complex"/>
    <property type="evidence" value="ECO:0007669"/>
    <property type="project" value="TreeGrafter"/>
</dbReference>
<accession>A0A1I7UNP1</accession>
<dbReference type="Gene3D" id="1.20.190.60">
    <property type="match status" value="1"/>
</dbReference>
<organism evidence="4 5">
    <name type="scientific">Caenorhabditis tropicalis</name>
    <dbReference type="NCBI Taxonomy" id="1561998"/>
    <lineage>
        <taxon>Eukaryota</taxon>
        <taxon>Metazoa</taxon>
        <taxon>Ecdysozoa</taxon>
        <taxon>Nematoda</taxon>
        <taxon>Chromadorea</taxon>
        <taxon>Rhabditida</taxon>
        <taxon>Rhabditina</taxon>
        <taxon>Rhabditomorpha</taxon>
        <taxon>Rhabditoidea</taxon>
        <taxon>Rhabditidae</taxon>
        <taxon>Peloderinae</taxon>
        <taxon>Caenorhabditis</taxon>
    </lineage>
</organism>
<dbReference type="SUPFAM" id="SSF48452">
    <property type="entry name" value="TPR-like"/>
    <property type="match status" value="1"/>
</dbReference>
<evidence type="ECO:0000259" key="3">
    <source>
        <dbReference type="Pfam" id="PF10373"/>
    </source>
</evidence>
<dbReference type="Gene3D" id="1.25.40.10">
    <property type="entry name" value="Tetratricopeptide repeat domain"/>
    <property type="match status" value="1"/>
</dbReference>
<dbReference type="PANTHER" id="PTHR15696">
    <property type="entry name" value="SMG-7 SUPPRESSOR WITH MORPHOLOGICAL EFFECT ON GENITALIA PROTEIN 7"/>
    <property type="match status" value="1"/>
</dbReference>
<proteinExistence type="predicted"/>
<evidence type="ECO:0000313" key="5">
    <source>
        <dbReference type="WBParaSite" id="Csp11.Scaffold630.g17802.t1"/>
    </source>
</evidence>
<protein>
    <submittedName>
        <fullName evidence="5">EST1_DNA_bind domain-containing protein</fullName>
    </submittedName>
</protein>
<reference evidence="5" key="1">
    <citation type="submission" date="2016-11" db="UniProtKB">
        <authorList>
            <consortium name="WormBaseParasite"/>
        </authorList>
    </citation>
    <scope>IDENTIFICATION</scope>
</reference>
<dbReference type="Pfam" id="PF10373">
    <property type="entry name" value="EST1_DNA_bind"/>
    <property type="match status" value="1"/>
</dbReference>
<evidence type="ECO:0000256" key="1">
    <source>
        <dbReference type="ARBA" id="ARBA00023161"/>
    </source>
</evidence>
<keyword evidence="1" id="KW-0866">Nonsense-mediated mRNA decay</keyword>
<dbReference type="GO" id="GO:0042162">
    <property type="term" value="F:telomeric DNA binding"/>
    <property type="evidence" value="ECO:0007669"/>
    <property type="project" value="TreeGrafter"/>
</dbReference>
<dbReference type="InterPro" id="IPR045153">
    <property type="entry name" value="Est1/Ebs1-like"/>
</dbReference>
<name>A0A1I7UNP1_9PELO</name>